<feature type="region of interest" description="Disordered" evidence="4">
    <location>
        <begin position="239"/>
        <end position="282"/>
    </location>
</feature>
<dbReference type="AlphaFoldDB" id="H8MAD5"/>
<comment type="subcellular location">
    <subcellularLocation>
        <location evidence="3">Cytoplasm</location>
    </subcellularLocation>
</comment>
<dbReference type="InterPro" id="IPR002669">
    <property type="entry name" value="UreD"/>
</dbReference>
<dbReference type="HAMAP" id="MF_01384">
    <property type="entry name" value="UreD"/>
    <property type="match status" value="1"/>
</dbReference>
<dbReference type="GO" id="GO:0016151">
    <property type="term" value="F:nickel cation binding"/>
    <property type="evidence" value="ECO:0007669"/>
    <property type="project" value="UniProtKB-UniRule"/>
</dbReference>
<dbReference type="Pfam" id="PF01774">
    <property type="entry name" value="UreD"/>
    <property type="match status" value="1"/>
</dbReference>
<dbReference type="PANTHER" id="PTHR33643">
    <property type="entry name" value="UREASE ACCESSORY PROTEIN D"/>
    <property type="match status" value="1"/>
</dbReference>
<accession>H8MAD5</accession>
<keyword evidence="3" id="KW-0996">Nickel insertion</keyword>
<evidence type="ECO:0000256" key="4">
    <source>
        <dbReference type="SAM" id="MobiDB-lite"/>
    </source>
</evidence>
<keyword evidence="2 3" id="KW-0143">Chaperone</keyword>
<dbReference type="KEGG" id="rai:RA0C_1164"/>
<feature type="compositionally biased region" description="Basic and acidic residues" evidence="4">
    <location>
        <begin position="239"/>
        <end position="248"/>
    </location>
</feature>
<dbReference type="Proteomes" id="UP000010093">
    <property type="component" value="Chromosome"/>
</dbReference>
<protein>
    <recommendedName>
        <fullName evidence="3">Urease accessory protein UreD</fullName>
    </recommendedName>
</protein>
<evidence type="ECO:0000256" key="1">
    <source>
        <dbReference type="ARBA" id="ARBA00007177"/>
    </source>
</evidence>
<reference evidence="5 6" key="1">
    <citation type="journal article" date="2012" name="J. Bacteriol.">
        <title>Complete genome sequence of Riemerella anatipestifer reference strain.</title>
        <authorList>
            <person name="Wang X."/>
            <person name="Zhu D."/>
            <person name="Wang M."/>
            <person name="Cheng A."/>
            <person name="Jia R."/>
            <person name="Zhou Y."/>
            <person name="Chen Z."/>
            <person name="Luo Q."/>
            <person name="Liu F."/>
            <person name="Wang Y."/>
            <person name="Chen X.Y."/>
        </authorList>
    </citation>
    <scope>NUCLEOTIDE SEQUENCE [LARGE SCALE GENOMIC DNA]</scope>
    <source>
        <strain evidence="6">DSM 15868</strain>
    </source>
</reference>
<evidence type="ECO:0000313" key="5">
    <source>
        <dbReference type="EMBL" id="AFD56077.1"/>
    </source>
</evidence>
<evidence type="ECO:0000313" key="6">
    <source>
        <dbReference type="Proteomes" id="UP000010093"/>
    </source>
</evidence>
<sequence>MCSSPGVMDGDSLDMEVICGENTEFKLFTQSFNKIHPMPKGKGAEQFFKFKLKSGAVFQFLPHPTIPYEKSIFYANNEITLEEDSHLIWGDIISGGRIYSGEKFLFKKYHTRTKIYRDSKLILFDNQLIEPEEQPIEDMLFFEGYTHQATLVIVSSFADEFKKELDEILLEQFTDVTYGFTSCAKNALMIRVLGDSGEALYEWMNSLATMAWEFVKYKNKQNVNVEADSQVKQIPIEAKETKVKESKAKPKTKTSTKKTSKTVSKEKNKTISSTSKKNKKDA</sequence>
<evidence type="ECO:0000256" key="3">
    <source>
        <dbReference type="HAMAP-Rule" id="MF_01384"/>
    </source>
</evidence>
<evidence type="ECO:0000256" key="2">
    <source>
        <dbReference type="ARBA" id="ARBA00023186"/>
    </source>
</evidence>
<organism evidence="5 6">
    <name type="scientific">Riemerella anatipestifer (strain ATCC 11845 / DSM 15868 / JCM 9532 / NCTC 11014)</name>
    <dbReference type="NCBI Taxonomy" id="693978"/>
    <lineage>
        <taxon>Bacteria</taxon>
        <taxon>Pseudomonadati</taxon>
        <taxon>Bacteroidota</taxon>
        <taxon>Flavobacteriia</taxon>
        <taxon>Flavobacteriales</taxon>
        <taxon>Weeksellaceae</taxon>
        <taxon>Riemerella</taxon>
    </lineage>
</organism>
<dbReference type="PANTHER" id="PTHR33643:SF1">
    <property type="entry name" value="UREASE ACCESSORY PROTEIN D"/>
    <property type="match status" value="1"/>
</dbReference>
<dbReference type="PATRIC" id="fig|693978.17.peg.1161"/>
<gene>
    <name evidence="3" type="primary">ureD</name>
    <name evidence="5" type="ORF">RA0C_1164</name>
</gene>
<dbReference type="HOGENOM" id="CLU_056339_6_0_10"/>
<comment type="function">
    <text evidence="3">Required for maturation of urease via the functional incorporation of the urease nickel metallocenter.</text>
</comment>
<comment type="subunit">
    <text evidence="3">UreD, UreF and UreG form a complex that acts as a GTP-hydrolysis-dependent molecular chaperone, activating the urease apoprotein by helping to assemble the nickel containing metallocenter of UreC. The UreE protein probably delivers the nickel.</text>
</comment>
<name>H8MAD5_RIEAD</name>
<dbReference type="EMBL" id="CP003388">
    <property type="protein sequence ID" value="AFD56077.1"/>
    <property type="molecule type" value="Genomic_DNA"/>
</dbReference>
<feature type="compositionally biased region" description="Basic residues" evidence="4">
    <location>
        <begin position="249"/>
        <end position="260"/>
    </location>
</feature>
<proteinExistence type="inferred from homology"/>
<comment type="similarity">
    <text evidence="1 3">Belongs to the UreD family.</text>
</comment>
<dbReference type="GO" id="GO:0005737">
    <property type="term" value="C:cytoplasm"/>
    <property type="evidence" value="ECO:0007669"/>
    <property type="project" value="UniProtKB-SubCell"/>
</dbReference>
<keyword evidence="3" id="KW-0963">Cytoplasm</keyword>